<evidence type="ECO:0000313" key="3">
    <source>
        <dbReference type="EMBL" id="AKU14657.1"/>
    </source>
</evidence>
<evidence type="ECO:0000256" key="1">
    <source>
        <dbReference type="SAM" id="MobiDB-lite"/>
    </source>
</evidence>
<dbReference type="RefSeq" id="WP_052589175.1">
    <property type="nucleotide sequence ID" value="NZ_CP011112.1"/>
</dbReference>
<dbReference type="Proteomes" id="UP000066480">
    <property type="component" value="Chromosome"/>
</dbReference>
<accession>A0A0K1JD64</accession>
<keyword evidence="2" id="KW-0472">Membrane</keyword>
<dbReference type="PATRIC" id="fig|571913.6.peg.38"/>
<dbReference type="EMBL" id="CP011112">
    <property type="protein sequence ID" value="AKU14657.1"/>
    <property type="molecule type" value="Genomic_DNA"/>
</dbReference>
<feature type="transmembrane region" description="Helical" evidence="2">
    <location>
        <begin position="103"/>
        <end position="125"/>
    </location>
</feature>
<sequence>MIWLSWRQQRLNLAVIASALAVIAIVLLTTGPDLADAYRHGADTFFDRINLDRTQNLYVVGIAASYALPAAIGAFWGAPLVARELEAGTHRLAWTQSVTRNRWLATRLGFGLLGAVVAGGALSLLTTWWCGPIDDTVIANGPGPGIFEVPRIAPTMFAARGIVPIGYAALAFVLGVTAGALIKRTVPAMAVTVVLYVVLQIAMPNLVRPHLVSPTTSTVPITAETLRGFQGSPENGVEHLDVSSRQLGGWNLSTDTVDKSGKVLDPLPAWVTTECAPGPGKVGGGKVQREARPGSPGTPACIDHMTSAGLAQRFTSQPASHYWALQWRETGLLAVGTIALAGVCFGRVRRLS</sequence>
<keyword evidence="2" id="KW-0812">Transmembrane</keyword>
<evidence type="ECO:0008006" key="5">
    <source>
        <dbReference type="Google" id="ProtNLM"/>
    </source>
</evidence>
<keyword evidence="4" id="KW-1185">Reference proteome</keyword>
<dbReference type="OrthoDB" id="3579673at2"/>
<protein>
    <recommendedName>
        <fullName evidence="5">Transmembrane transport protein</fullName>
    </recommendedName>
</protein>
<feature type="transmembrane region" description="Helical" evidence="2">
    <location>
        <begin position="157"/>
        <end position="181"/>
    </location>
</feature>
<feature type="transmembrane region" description="Helical" evidence="2">
    <location>
        <begin position="188"/>
        <end position="207"/>
    </location>
</feature>
<dbReference type="KEGG" id="lmoi:VV02_00190"/>
<reference evidence="3 4" key="1">
    <citation type="submission" date="2015-03" db="EMBL/GenBank/DDBJ databases">
        <title>Luteipulveratus halotolerans sp. nov., a novel actinobacterium (Dermacoccaceae) from Sarawak, Malaysia.</title>
        <authorList>
            <person name="Juboi H."/>
            <person name="Basik A."/>
            <person name="Shamsul S.S."/>
            <person name="Arnold P."/>
            <person name="Schmitt E.K."/>
            <person name="Sanglier J.-J."/>
            <person name="Yeo T."/>
        </authorList>
    </citation>
    <scope>NUCLEOTIDE SEQUENCE [LARGE SCALE GENOMIC DNA]</scope>
    <source>
        <strain evidence="3 4">MN07-A0370</strain>
    </source>
</reference>
<feature type="region of interest" description="Disordered" evidence="1">
    <location>
        <begin position="278"/>
        <end position="297"/>
    </location>
</feature>
<evidence type="ECO:0000313" key="4">
    <source>
        <dbReference type="Proteomes" id="UP000066480"/>
    </source>
</evidence>
<evidence type="ECO:0000256" key="2">
    <source>
        <dbReference type="SAM" id="Phobius"/>
    </source>
</evidence>
<feature type="transmembrane region" description="Helical" evidence="2">
    <location>
        <begin position="57"/>
        <end position="82"/>
    </location>
</feature>
<organism evidence="3 4">
    <name type="scientific">Luteipulveratus mongoliensis</name>
    <dbReference type="NCBI Taxonomy" id="571913"/>
    <lineage>
        <taxon>Bacteria</taxon>
        <taxon>Bacillati</taxon>
        <taxon>Actinomycetota</taxon>
        <taxon>Actinomycetes</taxon>
        <taxon>Micrococcales</taxon>
        <taxon>Dermacoccaceae</taxon>
        <taxon>Luteipulveratus</taxon>
    </lineage>
</organism>
<dbReference type="AlphaFoldDB" id="A0A0K1JD64"/>
<name>A0A0K1JD64_9MICO</name>
<feature type="transmembrane region" description="Helical" evidence="2">
    <location>
        <begin position="330"/>
        <end position="348"/>
    </location>
</feature>
<proteinExistence type="predicted"/>
<keyword evidence="2" id="KW-1133">Transmembrane helix</keyword>
<dbReference type="STRING" id="571913.VV02_00190"/>
<gene>
    <name evidence="3" type="ORF">VV02_00190</name>
</gene>